<sequence>MAAIVDQGSASLLQGGELPHSHLEFQLSSDRTQYIRRIHGRERFSASASQYSEGSMHQSGNAHLLFKEPISRQKIYTHARAAWMKLRFHAPWIAYRCTPIMDDPEPNSFLFSYDIIGHNSKLTANGLKDLEAWADESIRMREQPCTFAEWEMEMKEKFWNPNDRLASELHIARGINDKHWFTTFCTPDWSGDARAIFSVCNVFLKLLTKEVQASNRADSPLSGEESLWQTQPNFVPYQELAWGEEVCRLTPSSTVFMPDAGKEVALKTHPFTKIVFERIPFPSQSIPISVDQKSLKGDSLLEKIILSPSETQAINLACQKTRCSLTVLLNSVLLLADVEKALRTLHAESLIQNSPSLSTLIEENWLKSEVFCIPANPVNMRAFIWPKDQVTHEQCTSGGIFNLMVPSYHSMNAIRKCLSFKDGKVHRTWYDNPTAFWGELLPDTDRLLKAGAKQPPSAYHLSASLAERMAPVVGSPCSESLYVQPIGIMPSSIGNMERLGLYNDFSPLAQKEKISTNDEPPFLVPEMSVGVRSHNTPAIVISTWEYNGSMVLNVQASKRHQTAEGWEIFSQAVKDGLKHIVEGVLARGRKENTRAVL</sequence>
<dbReference type="InterPro" id="IPR023213">
    <property type="entry name" value="CAT-like_dom_sf"/>
</dbReference>
<dbReference type="Proteomes" id="UP000559256">
    <property type="component" value="Unassembled WGS sequence"/>
</dbReference>
<proteinExistence type="predicted"/>
<dbReference type="AlphaFoldDB" id="A0A8H5FPR0"/>
<accession>A0A8H5FPR0</accession>
<keyword evidence="2" id="KW-1185">Reference proteome</keyword>
<evidence type="ECO:0000313" key="1">
    <source>
        <dbReference type="EMBL" id="KAF5345055.1"/>
    </source>
</evidence>
<comment type="caution">
    <text evidence="1">The sequence shown here is derived from an EMBL/GenBank/DDBJ whole genome shotgun (WGS) entry which is preliminary data.</text>
</comment>
<dbReference type="OrthoDB" id="3252971at2759"/>
<protein>
    <submittedName>
        <fullName evidence="1">Uncharacterized protein</fullName>
    </submittedName>
</protein>
<evidence type="ECO:0000313" key="2">
    <source>
        <dbReference type="Proteomes" id="UP000559256"/>
    </source>
</evidence>
<dbReference type="EMBL" id="JAACJM010000115">
    <property type="protein sequence ID" value="KAF5345055.1"/>
    <property type="molecule type" value="Genomic_DNA"/>
</dbReference>
<gene>
    <name evidence="1" type="ORF">D9758_010456</name>
</gene>
<organism evidence="1 2">
    <name type="scientific">Tetrapyrgos nigripes</name>
    <dbReference type="NCBI Taxonomy" id="182062"/>
    <lineage>
        <taxon>Eukaryota</taxon>
        <taxon>Fungi</taxon>
        <taxon>Dikarya</taxon>
        <taxon>Basidiomycota</taxon>
        <taxon>Agaricomycotina</taxon>
        <taxon>Agaricomycetes</taxon>
        <taxon>Agaricomycetidae</taxon>
        <taxon>Agaricales</taxon>
        <taxon>Marasmiineae</taxon>
        <taxon>Marasmiaceae</taxon>
        <taxon>Tetrapyrgos</taxon>
    </lineage>
</organism>
<name>A0A8H5FPR0_9AGAR</name>
<reference evidence="1 2" key="1">
    <citation type="journal article" date="2020" name="ISME J.">
        <title>Uncovering the hidden diversity of litter-decomposition mechanisms in mushroom-forming fungi.</title>
        <authorList>
            <person name="Floudas D."/>
            <person name="Bentzer J."/>
            <person name="Ahren D."/>
            <person name="Johansson T."/>
            <person name="Persson P."/>
            <person name="Tunlid A."/>
        </authorList>
    </citation>
    <scope>NUCLEOTIDE SEQUENCE [LARGE SCALE GENOMIC DNA]</scope>
    <source>
        <strain evidence="1 2">CBS 291.85</strain>
    </source>
</reference>
<dbReference type="Gene3D" id="3.30.559.10">
    <property type="entry name" value="Chloramphenicol acetyltransferase-like domain"/>
    <property type="match status" value="1"/>
</dbReference>